<keyword evidence="3" id="KW-1185">Reference proteome</keyword>
<dbReference type="Proteomes" id="UP000244240">
    <property type="component" value="Unassembled WGS sequence"/>
</dbReference>
<gene>
    <name evidence="2" type="ORF">C8P63_12154</name>
</gene>
<keyword evidence="1" id="KW-0812">Transmembrane</keyword>
<sequence length="46" mass="5435">MIRNLTFRRKGVFSMRYGYGYGFGLRRLLLFLLVIATIFALIPYIC</sequence>
<feature type="transmembrane region" description="Helical" evidence="1">
    <location>
        <begin position="25"/>
        <end position="45"/>
    </location>
</feature>
<comment type="caution">
    <text evidence="2">The sequence shown here is derived from an EMBL/GenBank/DDBJ whole genome shotgun (WGS) entry which is preliminary data.</text>
</comment>
<dbReference type="AlphaFoldDB" id="A0A2T6BGI9"/>
<proteinExistence type="predicted"/>
<keyword evidence="1" id="KW-0472">Membrane</keyword>
<organism evidence="2 3">
    <name type="scientific">Melghirimyces profundicolus</name>
    <dbReference type="NCBI Taxonomy" id="1242148"/>
    <lineage>
        <taxon>Bacteria</taxon>
        <taxon>Bacillati</taxon>
        <taxon>Bacillota</taxon>
        <taxon>Bacilli</taxon>
        <taxon>Bacillales</taxon>
        <taxon>Thermoactinomycetaceae</taxon>
        <taxon>Melghirimyces</taxon>
    </lineage>
</organism>
<accession>A0A2T6BGI9</accession>
<keyword evidence="1" id="KW-1133">Transmembrane helix</keyword>
<evidence type="ECO:0000313" key="3">
    <source>
        <dbReference type="Proteomes" id="UP000244240"/>
    </source>
</evidence>
<dbReference type="EMBL" id="QBKR01000021">
    <property type="protein sequence ID" value="PTX55174.1"/>
    <property type="molecule type" value="Genomic_DNA"/>
</dbReference>
<evidence type="ECO:0000256" key="1">
    <source>
        <dbReference type="SAM" id="Phobius"/>
    </source>
</evidence>
<evidence type="ECO:0000313" key="2">
    <source>
        <dbReference type="EMBL" id="PTX55174.1"/>
    </source>
</evidence>
<protein>
    <submittedName>
        <fullName evidence="2">Uncharacterized protein</fullName>
    </submittedName>
</protein>
<name>A0A2T6BGI9_9BACL</name>
<reference evidence="2 3" key="1">
    <citation type="submission" date="2018-04" db="EMBL/GenBank/DDBJ databases">
        <title>Genomic Encyclopedia of Archaeal and Bacterial Type Strains, Phase II (KMG-II): from individual species to whole genera.</title>
        <authorList>
            <person name="Goeker M."/>
        </authorList>
    </citation>
    <scope>NUCLEOTIDE SEQUENCE [LARGE SCALE GENOMIC DNA]</scope>
    <source>
        <strain evidence="2 3">DSM 45787</strain>
    </source>
</reference>